<accession>A0A9X7W0H4</accession>
<keyword evidence="3" id="KW-0472">Membrane</keyword>
<feature type="compositionally biased region" description="Low complexity" evidence="2">
    <location>
        <begin position="106"/>
        <end position="144"/>
    </location>
</feature>
<feature type="compositionally biased region" description="Polar residues" evidence="2">
    <location>
        <begin position="84"/>
        <end position="105"/>
    </location>
</feature>
<proteinExistence type="predicted"/>
<sequence length="260" mass="27788">MDYENIKEQLSSLNEVTLSNDAEERIRQNLQQEIVKHRGKRKRSLNLNRLGGAFASVAAVAILAVGYFSVTYMKGAGNSTGLFSGRSTTAQQPSANATTPQQNSYSNPSKAQNAPSSSSNAQNKPANSAVSSNKPSNSTSNSSVSQIAGATYTKAQKSQMLSVAQAVGVTGYVPTKLLPGDSFVLVKNGGKGTLIIDYHSMWLIETNQPQTPPKQNTNRAIQLGQTYITVQNMQTSEPSLDANVQAIMNSFVPVSQLSVK</sequence>
<gene>
    <name evidence="4" type="ORF">JZ786_05485</name>
</gene>
<evidence type="ECO:0000256" key="1">
    <source>
        <dbReference type="SAM" id="Coils"/>
    </source>
</evidence>
<evidence type="ECO:0008006" key="6">
    <source>
        <dbReference type="Google" id="ProtNLM"/>
    </source>
</evidence>
<name>A0A9X7W0H4_9BACL</name>
<dbReference type="KEGG" id="afx:JZ786_05485"/>
<evidence type="ECO:0000313" key="4">
    <source>
        <dbReference type="EMBL" id="QSO48441.1"/>
    </source>
</evidence>
<keyword evidence="3" id="KW-1133">Transmembrane helix</keyword>
<feature type="transmembrane region" description="Helical" evidence="3">
    <location>
        <begin position="50"/>
        <end position="70"/>
    </location>
</feature>
<evidence type="ECO:0000256" key="3">
    <source>
        <dbReference type="SAM" id="Phobius"/>
    </source>
</evidence>
<evidence type="ECO:0000256" key="2">
    <source>
        <dbReference type="SAM" id="MobiDB-lite"/>
    </source>
</evidence>
<organism evidence="4 5">
    <name type="scientific">Alicyclobacillus mengziensis</name>
    <dbReference type="NCBI Taxonomy" id="2931921"/>
    <lineage>
        <taxon>Bacteria</taxon>
        <taxon>Bacillati</taxon>
        <taxon>Bacillota</taxon>
        <taxon>Bacilli</taxon>
        <taxon>Bacillales</taxon>
        <taxon>Alicyclobacillaceae</taxon>
        <taxon>Alicyclobacillus</taxon>
    </lineage>
</organism>
<dbReference type="RefSeq" id="WP_206657776.1">
    <property type="nucleotide sequence ID" value="NZ_CP071182.1"/>
</dbReference>
<dbReference type="AlphaFoldDB" id="A0A9X7W0H4"/>
<protein>
    <recommendedName>
        <fullName evidence="6">DUF4367 domain-containing protein</fullName>
    </recommendedName>
</protein>
<feature type="coiled-coil region" evidence="1">
    <location>
        <begin position="13"/>
        <end position="40"/>
    </location>
</feature>
<evidence type="ECO:0000313" key="5">
    <source>
        <dbReference type="Proteomes" id="UP000663505"/>
    </source>
</evidence>
<dbReference type="EMBL" id="CP071182">
    <property type="protein sequence ID" value="QSO48441.1"/>
    <property type="molecule type" value="Genomic_DNA"/>
</dbReference>
<dbReference type="Proteomes" id="UP000663505">
    <property type="component" value="Chromosome"/>
</dbReference>
<keyword evidence="5" id="KW-1185">Reference proteome</keyword>
<reference evidence="4 5" key="1">
    <citation type="submission" date="2021-02" db="EMBL/GenBank/DDBJ databases">
        <title>Alicyclobacillus curvatus sp. nov. and Alicyclobacillus mengziensis sp. nov., two acidophilic bacteria isolated from acid mine drainage.</title>
        <authorList>
            <person name="Huang Y."/>
        </authorList>
    </citation>
    <scope>NUCLEOTIDE SEQUENCE [LARGE SCALE GENOMIC DNA]</scope>
    <source>
        <strain evidence="4 5">S30H14</strain>
    </source>
</reference>
<keyword evidence="3" id="KW-0812">Transmembrane</keyword>
<feature type="region of interest" description="Disordered" evidence="2">
    <location>
        <begin position="84"/>
        <end position="144"/>
    </location>
</feature>
<keyword evidence="1" id="KW-0175">Coiled coil</keyword>